<protein>
    <recommendedName>
        <fullName evidence="8">Chlorophyll a-b binding protein, chloroplastic</fullName>
    </recommendedName>
</protein>
<dbReference type="Proteomes" id="UP000054558">
    <property type="component" value="Unassembled WGS sequence"/>
</dbReference>
<feature type="binding site" description="axial binding residue" evidence="7">
    <location>
        <position position="204"/>
    </location>
    <ligand>
        <name>chlorophyll b</name>
        <dbReference type="ChEBI" id="CHEBI:61721"/>
        <label>1</label>
    </ligand>
    <ligandPart>
        <name>Mg</name>
        <dbReference type="ChEBI" id="CHEBI:25107"/>
    </ligandPart>
</feature>
<dbReference type="EMBL" id="DF237509">
    <property type="protein sequence ID" value="GAQ89773.1"/>
    <property type="molecule type" value="Genomic_DNA"/>
</dbReference>
<reference evidence="9 10" key="1">
    <citation type="journal article" date="2014" name="Nat. Commun.">
        <title>Klebsormidium flaccidum genome reveals primary factors for plant terrestrial adaptation.</title>
        <authorList>
            <person name="Hori K."/>
            <person name="Maruyama F."/>
            <person name="Fujisawa T."/>
            <person name="Togashi T."/>
            <person name="Yamamoto N."/>
            <person name="Seo M."/>
            <person name="Sato S."/>
            <person name="Yamada T."/>
            <person name="Mori H."/>
            <person name="Tajima N."/>
            <person name="Moriyama T."/>
            <person name="Ikeuchi M."/>
            <person name="Watanabe M."/>
            <person name="Wada H."/>
            <person name="Kobayashi K."/>
            <person name="Saito M."/>
            <person name="Masuda T."/>
            <person name="Sasaki-Sekimoto Y."/>
            <person name="Mashiguchi K."/>
            <person name="Awai K."/>
            <person name="Shimojima M."/>
            <person name="Masuda S."/>
            <person name="Iwai M."/>
            <person name="Nobusawa T."/>
            <person name="Narise T."/>
            <person name="Kondo S."/>
            <person name="Saito H."/>
            <person name="Sato R."/>
            <person name="Murakawa M."/>
            <person name="Ihara Y."/>
            <person name="Oshima-Yamada Y."/>
            <person name="Ohtaka K."/>
            <person name="Satoh M."/>
            <person name="Sonobe K."/>
            <person name="Ishii M."/>
            <person name="Ohtani R."/>
            <person name="Kanamori-Sato M."/>
            <person name="Honoki R."/>
            <person name="Miyazaki D."/>
            <person name="Mochizuki H."/>
            <person name="Umetsu J."/>
            <person name="Higashi K."/>
            <person name="Shibata D."/>
            <person name="Kamiya Y."/>
            <person name="Sato N."/>
            <person name="Nakamura Y."/>
            <person name="Tabata S."/>
            <person name="Ida S."/>
            <person name="Kurokawa K."/>
            <person name="Ohta H."/>
        </authorList>
    </citation>
    <scope>NUCLEOTIDE SEQUENCE [LARGE SCALE GENOMIC DNA]</scope>
    <source>
        <strain evidence="9 10">NIES-2285</strain>
    </source>
</reference>
<evidence type="ECO:0000313" key="10">
    <source>
        <dbReference type="Proteomes" id="UP000054558"/>
    </source>
</evidence>
<feature type="binding site" evidence="7">
    <location>
        <position position="269"/>
    </location>
    <ligand>
        <name>chlorophyll a</name>
        <dbReference type="ChEBI" id="CHEBI:58416"/>
        <label>1</label>
    </ligand>
</feature>
<feature type="binding site" evidence="7">
    <location>
        <position position="240"/>
    </location>
    <ligand>
        <name>chlorophyll a</name>
        <dbReference type="ChEBI" id="CHEBI:58416"/>
        <label>1</label>
    </ligand>
</feature>
<comment type="function">
    <text evidence="8">The light-harvesting complex (LHC) functions as a light receptor, it captures and delivers excitation energy to photosystems with which it is closely associated.</text>
</comment>
<dbReference type="AlphaFoldDB" id="A0A1Y1IGK9"/>
<dbReference type="Gene3D" id="1.10.3460.10">
    <property type="entry name" value="Chlorophyll a/b binding protein domain"/>
    <property type="match status" value="1"/>
</dbReference>
<dbReference type="InterPro" id="IPR022796">
    <property type="entry name" value="Chloroa_b-bind"/>
</dbReference>
<feature type="binding site" evidence="7">
    <location>
        <position position="236"/>
    </location>
    <ligand>
        <name>chlorophyll a</name>
        <dbReference type="ChEBI" id="CHEBI:58416"/>
        <label>1</label>
    </ligand>
</feature>
<keyword evidence="8" id="KW-0603">Photosystem I</keyword>
<evidence type="ECO:0000256" key="1">
    <source>
        <dbReference type="ARBA" id="ARBA00004334"/>
    </source>
</evidence>
<organism evidence="9 10">
    <name type="scientific">Klebsormidium nitens</name>
    <name type="common">Green alga</name>
    <name type="synonym">Ulothrix nitens</name>
    <dbReference type="NCBI Taxonomy" id="105231"/>
    <lineage>
        <taxon>Eukaryota</taxon>
        <taxon>Viridiplantae</taxon>
        <taxon>Streptophyta</taxon>
        <taxon>Klebsormidiophyceae</taxon>
        <taxon>Klebsormidiales</taxon>
        <taxon>Klebsormidiaceae</taxon>
        <taxon>Klebsormidium</taxon>
    </lineage>
</organism>
<dbReference type="OrthoDB" id="423598at2759"/>
<evidence type="ECO:0000256" key="4">
    <source>
        <dbReference type="ARBA" id="ARBA00022531"/>
    </source>
</evidence>
<dbReference type="Pfam" id="PF00504">
    <property type="entry name" value="Chloroa_b-bind"/>
    <property type="match status" value="1"/>
</dbReference>
<evidence type="ECO:0000256" key="5">
    <source>
        <dbReference type="ARBA" id="ARBA00022640"/>
    </source>
</evidence>
<accession>A0A1Y1IGK9</accession>
<name>A0A1Y1IGK9_KLENI</name>
<evidence type="ECO:0000313" key="9">
    <source>
        <dbReference type="EMBL" id="GAQ89773.1"/>
    </source>
</evidence>
<comment type="similarity">
    <text evidence="8">Belongs to the light-harvesting chlorophyll a/b-binding (LHC) protein family.</text>
</comment>
<keyword evidence="8" id="KW-0604">Photosystem II</keyword>
<evidence type="ECO:0000256" key="6">
    <source>
        <dbReference type="ARBA" id="ARBA00022991"/>
    </source>
</evidence>
<evidence type="ECO:0000256" key="3">
    <source>
        <dbReference type="ARBA" id="ARBA00022528"/>
    </source>
</evidence>
<proteinExistence type="inferred from homology"/>
<dbReference type="SUPFAM" id="SSF103511">
    <property type="entry name" value="Chlorophyll a-b binding protein"/>
    <property type="match status" value="1"/>
</dbReference>
<dbReference type="InterPro" id="IPR001344">
    <property type="entry name" value="Chloro_AB-bd_pln"/>
</dbReference>
<keyword evidence="8" id="KW-0793">Thylakoid</keyword>
<feature type="binding site" evidence="7">
    <location>
        <position position="242"/>
    </location>
    <ligand>
        <name>chlorophyll a</name>
        <dbReference type="ChEBI" id="CHEBI:58416"/>
        <label>1</label>
    </ligand>
</feature>
<dbReference type="GO" id="GO:0009416">
    <property type="term" value="P:response to light stimulus"/>
    <property type="evidence" value="ECO:0000318"/>
    <property type="project" value="GO_Central"/>
</dbReference>
<keyword evidence="3 8" id="KW-0150">Chloroplast</keyword>
<sequence>MAQSAAVASRATVQLSVAAARSGAASSSFKGTALPAIPQLGSCARKSVVVRATADKPAKVERDTKGLFFPSKQSLAYLDGTLPGDKGFDPLGLLDPEGDGGFLNSEWLPYAEIINGRFAMLGAAGMIAPEVLGKMGLIPAKTALPWFKSGVFPPAGDYSYWADSYTLFGLELVLMAFAEHKRLADYRKPGSQGKVFFLGMEKFLGGSGEPAYPGGPFFNFAGFGKDEKSKKDLRDKELENGRLAMLAVLGYFVQGISTGKGPFENLLDHLSSPTANNILTTWGTPPGL</sequence>
<feature type="binding site" evidence="7">
    <location>
        <position position="237"/>
    </location>
    <ligand>
        <name>chlorophyll a</name>
        <dbReference type="ChEBI" id="CHEBI:58416"/>
        <label>1</label>
    </ligand>
</feature>
<dbReference type="GO" id="GO:0016168">
    <property type="term" value="F:chlorophyll binding"/>
    <property type="evidence" value="ECO:0007669"/>
    <property type="project" value="UniProtKB-KW"/>
</dbReference>
<keyword evidence="10" id="KW-1185">Reference proteome</keyword>
<feature type="binding site" evidence="7">
    <location>
        <position position="254"/>
    </location>
    <ligand>
        <name>chlorophyll a</name>
        <dbReference type="ChEBI" id="CHEBI:58416"/>
        <label>1</label>
    </ligand>
</feature>
<feature type="binding site" description="axial binding residue" evidence="7">
    <location>
        <position position="117"/>
    </location>
    <ligand>
        <name>chlorophyll b</name>
        <dbReference type="ChEBI" id="CHEBI:61721"/>
        <label>1</label>
    </ligand>
    <ligandPart>
        <name>Mg</name>
        <dbReference type="ChEBI" id="CHEBI:25107"/>
    </ligandPart>
</feature>
<dbReference type="GO" id="GO:0009522">
    <property type="term" value="C:photosystem I"/>
    <property type="evidence" value="ECO:0007669"/>
    <property type="project" value="UniProtKB-KW"/>
</dbReference>
<dbReference type="GO" id="GO:0009768">
    <property type="term" value="P:photosynthesis, light harvesting in photosystem I"/>
    <property type="evidence" value="ECO:0000318"/>
    <property type="project" value="GO_Central"/>
</dbReference>
<keyword evidence="4 8" id="KW-0602">Photosynthesis</keyword>
<keyword evidence="6 8" id="KW-0157">Chromophore</keyword>
<evidence type="ECO:0000256" key="2">
    <source>
        <dbReference type="ARBA" id="ARBA00022494"/>
    </source>
</evidence>
<dbReference type="GO" id="GO:0009535">
    <property type="term" value="C:chloroplast thylakoid membrane"/>
    <property type="evidence" value="ECO:0000318"/>
    <property type="project" value="GO_Central"/>
</dbReference>
<keyword evidence="2 7" id="KW-0148">Chlorophyll</keyword>
<dbReference type="GO" id="GO:0009523">
    <property type="term" value="C:photosystem II"/>
    <property type="evidence" value="ECO:0007669"/>
    <property type="project" value="UniProtKB-KW"/>
</dbReference>
<evidence type="ECO:0000256" key="7">
    <source>
        <dbReference type="PIRSR" id="PIRSR601344-1"/>
    </source>
</evidence>
<dbReference type="OMA" id="MSKQYFL"/>
<keyword evidence="5 8" id="KW-0934">Plastid</keyword>
<evidence type="ECO:0000256" key="8">
    <source>
        <dbReference type="RuleBase" id="RU363080"/>
    </source>
</evidence>
<dbReference type="STRING" id="105231.A0A1Y1IGK9"/>
<feature type="binding site" evidence="7">
    <location>
        <position position="112"/>
    </location>
    <ligand>
        <name>chlorophyll a</name>
        <dbReference type="ChEBI" id="CHEBI:58416"/>
        <label>1</label>
    </ligand>
</feature>
<comment type="subcellular location">
    <subcellularLocation>
        <location evidence="1 8">Plastid</location>
        <location evidence="1 8">Chloroplast thylakoid membrane</location>
    </subcellularLocation>
</comment>
<gene>
    <name evidence="9" type="ORF">KFL_005600090</name>
</gene>
<dbReference type="PANTHER" id="PTHR21649">
    <property type="entry name" value="CHLOROPHYLL A/B BINDING PROTEIN"/>
    <property type="match status" value="1"/>
</dbReference>